<gene>
    <name evidence="2" type="ORF">F6J89_26660</name>
</gene>
<feature type="compositionally biased region" description="Basic residues" evidence="1">
    <location>
        <begin position="154"/>
        <end position="165"/>
    </location>
</feature>
<sequence>MLVLTTKQLEHQGVSIQDANEAFQIRTSNKVFTRGRNFPKNEREAAVKFGHKYLDDGVFCFIAENHNCLTVWVEQKEEIFPNSNISKYNTHNNYSTPSATEQTQALPPVTKAPDSQSYSSETTLVVQNQDRKHRGDLERYYPSQSPPVSDIPAKKQRRKYRGISY</sequence>
<proteinExistence type="predicted"/>
<feature type="compositionally biased region" description="Polar residues" evidence="1">
    <location>
        <begin position="91"/>
        <end position="105"/>
    </location>
</feature>
<reference evidence="2" key="1">
    <citation type="submission" date="2019-11" db="EMBL/GenBank/DDBJ databases">
        <title>Genomic insights into an expanded diversity of filamentous marine cyanobacteria reveals the extraordinary biosynthetic potential of Moorea and Okeania.</title>
        <authorList>
            <person name="Ferreira Leao T."/>
            <person name="Wang M."/>
            <person name="Moss N."/>
            <person name="Da Silva R."/>
            <person name="Sanders J."/>
            <person name="Nurk S."/>
            <person name="Gurevich A."/>
            <person name="Humphrey G."/>
            <person name="Reher R."/>
            <person name="Zhu Q."/>
            <person name="Belda-Ferre P."/>
            <person name="Glukhov E."/>
            <person name="Rex R."/>
            <person name="Dorrestein P.C."/>
            <person name="Knight R."/>
            <person name="Pevzner P."/>
            <person name="Gerwick W.H."/>
            <person name="Gerwick L."/>
        </authorList>
    </citation>
    <scope>NUCLEOTIDE SEQUENCE</scope>
    <source>
        <strain evidence="2">SIO1C4</strain>
    </source>
</reference>
<name>A0A6B3NHF9_9CYAN</name>
<feature type="compositionally biased region" description="Polar residues" evidence="1">
    <location>
        <begin position="113"/>
        <end position="128"/>
    </location>
</feature>
<evidence type="ECO:0000256" key="1">
    <source>
        <dbReference type="SAM" id="MobiDB-lite"/>
    </source>
</evidence>
<organism evidence="2">
    <name type="scientific">Symploca sp. SIO1C4</name>
    <dbReference type="NCBI Taxonomy" id="2607765"/>
    <lineage>
        <taxon>Bacteria</taxon>
        <taxon>Bacillati</taxon>
        <taxon>Cyanobacteriota</taxon>
        <taxon>Cyanophyceae</taxon>
        <taxon>Coleofasciculales</taxon>
        <taxon>Coleofasciculaceae</taxon>
        <taxon>Symploca</taxon>
    </lineage>
</organism>
<comment type="caution">
    <text evidence="2">The sequence shown here is derived from an EMBL/GenBank/DDBJ whole genome shotgun (WGS) entry which is preliminary data.</text>
</comment>
<accession>A0A6B3NHF9</accession>
<protein>
    <submittedName>
        <fullName evidence="2">Uncharacterized protein</fullName>
    </submittedName>
</protein>
<feature type="compositionally biased region" description="Basic and acidic residues" evidence="1">
    <location>
        <begin position="129"/>
        <end position="139"/>
    </location>
</feature>
<feature type="region of interest" description="Disordered" evidence="1">
    <location>
        <begin position="91"/>
        <end position="165"/>
    </location>
</feature>
<dbReference type="AlphaFoldDB" id="A0A6B3NHF9"/>
<dbReference type="EMBL" id="JAAHFQ010000721">
    <property type="protein sequence ID" value="NER31103.1"/>
    <property type="molecule type" value="Genomic_DNA"/>
</dbReference>
<evidence type="ECO:0000313" key="2">
    <source>
        <dbReference type="EMBL" id="NER31103.1"/>
    </source>
</evidence>